<dbReference type="InterPro" id="IPR050348">
    <property type="entry name" value="Protein-Tyr_Phosphatase"/>
</dbReference>
<dbReference type="AlphaFoldDB" id="A0ABD0Q612"/>
<dbReference type="PROSITE" id="PS50055">
    <property type="entry name" value="TYR_PHOSPHATASE_PTP"/>
    <property type="match status" value="1"/>
</dbReference>
<organism evidence="4 5">
    <name type="scientific">Cirrhinus mrigala</name>
    <name type="common">Mrigala</name>
    <dbReference type="NCBI Taxonomy" id="683832"/>
    <lineage>
        <taxon>Eukaryota</taxon>
        <taxon>Metazoa</taxon>
        <taxon>Chordata</taxon>
        <taxon>Craniata</taxon>
        <taxon>Vertebrata</taxon>
        <taxon>Euteleostomi</taxon>
        <taxon>Actinopterygii</taxon>
        <taxon>Neopterygii</taxon>
        <taxon>Teleostei</taxon>
        <taxon>Ostariophysi</taxon>
        <taxon>Cypriniformes</taxon>
        <taxon>Cyprinidae</taxon>
        <taxon>Labeoninae</taxon>
        <taxon>Labeonini</taxon>
        <taxon>Cirrhinus</taxon>
    </lineage>
</organism>
<dbReference type="InterPro" id="IPR029021">
    <property type="entry name" value="Prot-tyrosine_phosphatase-like"/>
</dbReference>
<evidence type="ECO:0000313" key="4">
    <source>
        <dbReference type="EMBL" id="KAL0181725.1"/>
    </source>
</evidence>
<evidence type="ECO:0000259" key="3">
    <source>
        <dbReference type="PROSITE" id="PS50055"/>
    </source>
</evidence>
<keyword evidence="5" id="KW-1185">Reference proteome</keyword>
<protein>
    <recommendedName>
        <fullName evidence="1">protein-tyrosine-phosphatase</fullName>
        <ecNumber evidence="1">3.1.3.48</ecNumber>
    </recommendedName>
</protein>
<sequence>MQTLPPADLMAEDSNKRPALRVINVTGTYIVIDSMLQQLKDKGSVNALGFLKHIRTQRNYLVQTEVSHQSRSVPFVGVVSREQYIFIHDALMEAILGKETEVPSGQLHSYVNSILTPGPTGRTRLEKQFKVATVSFLTRSHSDKRF</sequence>
<keyword evidence="2" id="KW-0904">Protein phosphatase</keyword>
<feature type="non-terminal residue" evidence="4">
    <location>
        <position position="146"/>
    </location>
</feature>
<dbReference type="PANTHER" id="PTHR19134:SF468">
    <property type="entry name" value="RECEPTOR-TYPE TYROSINE-PROTEIN PHOSPHATASE GAMMA"/>
    <property type="match status" value="1"/>
</dbReference>
<dbReference type="Gene3D" id="3.90.190.10">
    <property type="entry name" value="Protein tyrosine phosphatase superfamily"/>
    <property type="match status" value="1"/>
</dbReference>
<evidence type="ECO:0000313" key="5">
    <source>
        <dbReference type="Proteomes" id="UP001529510"/>
    </source>
</evidence>
<evidence type="ECO:0000256" key="2">
    <source>
        <dbReference type="ARBA" id="ARBA00022912"/>
    </source>
</evidence>
<dbReference type="EMBL" id="JAMKFB020000011">
    <property type="protein sequence ID" value="KAL0181725.1"/>
    <property type="molecule type" value="Genomic_DNA"/>
</dbReference>
<reference evidence="4 5" key="1">
    <citation type="submission" date="2024-05" db="EMBL/GenBank/DDBJ databases">
        <title>Genome sequencing and assembly of Indian major carp, Cirrhinus mrigala (Hamilton, 1822).</title>
        <authorList>
            <person name="Mohindra V."/>
            <person name="Chowdhury L.M."/>
            <person name="Lal K."/>
            <person name="Jena J.K."/>
        </authorList>
    </citation>
    <scope>NUCLEOTIDE SEQUENCE [LARGE SCALE GENOMIC DNA]</scope>
    <source>
        <strain evidence="4">CM1030</strain>
        <tissue evidence="4">Blood</tissue>
    </source>
</reference>
<accession>A0ABD0Q612</accession>
<dbReference type="Proteomes" id="UP001529510">
    <property type="component" value="Unassembled WGS sequence"/>
</dbReference>
<dbReference type="SUPFAM" id="SSF52799">
    <property type="entry name" value="(Phosphotyrosine protein) phosphatases II"/>
    <property type="match status" value="1"/>
</dbReference>
<dbReference type="PANTHER" id="PTHR19134">
    <property type="entry name" value="RECEPTOR-TYPE TYROSINE-PROTEIN PHOSPHATASE"/>
    <property type="match status" value="1"/>
</dbReference>
<evidence type="ECO:0000256" key="1">
    <source>
        <dbReference type="ARBA" id="ARBA00013064"/>
    </source>
</evidence>
<dbReference type="InterPro" id="IPR000242">
    <property type="entry name" value="PTP_cat"/>
</dbReference>
<dbReference type="Pfam" id="PF00102">
    <property type="entry name" value="Y_phosphatase"/>
    <property type="match status" value="1"/>
</dbReference>
<dbReference type="EC" id="3.1.3.48" evidence="1"/>
<proteinExistence type="predicted"/>
<keyword evidence="2" id="KW-0378">Hydrolase</keyword>
<dbReference type="GO" id="GO:0004725">
    <property type="term" value="F:protein tyrosine phosphatase activity"/>
    <property type="evidence" value="ECO:0007669"/>
    <property type="project" value="UniProtKB-EC"/>
</dbReference>
<name>A0ABD0Q612_CIRMR</name>
<feature type="domain" description="Tyrosine-protein phosphatase" evidence="3">
    <location>
        <begin position="26"/>
        <end position="94"/>
    </location>
</feature>
<gene>
    <name evidence="4" type="ORF">M9458_024131</name>
</gene>
<comment type="caution">
    <text evidence="4">The sequence shown here is derived from an EMBL/GenBank/DDBJ whole genome shotgun (WGS) entry which is preliminary data.</text>
</comment>